<proteinExistence type="predicted"/>
<protein>
    <submittedName>
        <fullName evidence="1">Uncharacterized protein</fullName>
    </submittedName>
</protein>
<dbReference type="Proteomes" id="UP000567067">
    <property type="component" value="Unassembled WGS sequence"/>
</dbReference>
<evidence type="ECO:0000313" key="1">
    <source>
        <dbReference type="EMBL" id="MBA9088829.1"/>
    </source>
</evidence>
<organism evidence="1 2">
    <name type="scientific">Fontibacillus solani</name>
    <dbReference type="NCBI Taxonomy" id="1572857"/>
    <lineage>
        <taxon>Bacteria</taxon>
        <taxon>Bacillati</taxon>
        <taxon>Bacillota</taxon>
        <taxon>Bacilli</taxon>
        <taxon>Bacillales</taxon>
        <taxon>Paenibacillaceae</taxon>
        <taxon>Fontibacillus</taxon>
    </lineage>
</organism>
<dbReference type="EMBL" id="JACJIP010000075">
    <property type="protein sequence ID" value="MBA9088829.1"/>
    <property type="molecule type" value="Genomic_DNA"/>
</dbReference>
<reference evidence="1 2" key="1">
    <citation type="submission" date="2020-08" db="EMBL/GenBank/DDBJ databases">
        <title>Genomic Encyclopedia of Type Strains, Phase III (KMG-III): the genomes of soil and plant-associated and newly described type strains.</title>
        <authorList>
            <person name="Whitman W."/>
        </authorList>
    </citation>
    <scope>NUCLEOTIDE SEQUENCE [LARGE SCALE GENOMIC DNA]</scope>
    <source>
        <strain evidence="1 2">CECT 8693</strain>
    </source>
</reference>
<keyword evidence="2" id="KW-1185">Reference proteome</keyword>
<comment type="caution">
    <text evidence="1">The sequence shown here is derived from an EMBL/GenBank/DDBJ whole genome shotgun (WGS) entry which is preliminary data.</text>
</comment>
<accession>A0A7W3SZ61</accession>
<dbReference type="AlphaFoldDB" id="A0A7W3SZ61"/>
<gene>
    <name evidence="1" type="ORF">FHR92_005374</name>
</gene>
<evidence type="ECO:0000313" key="2">
    <source>
        <dbReference type="Proteomes" id="UP000567067"/>
    </source>
</evidence>
<sequence length="61" mass="7009">MENLMNVYGEWRMVSEEMIEDGYAGSIDCGEMAVREDFSNFAGLNEVISFEDMLEIERAYA</sequence>
<dbReference type="RefSeq" id="WP_182540656.1">
    <property type="nucleotide sequence ID" value="NZ_JACJIP010000075.1"/>
</dbReference>
<name>A0A7W3SZ61_9BACL</name>